<comment type="caution">
    <text evidence="1">The sequence shown here is derived from an EMBL/GenBank/DDBJ whole genome shotgun (WGS) entry which is preliminary data.</text>
</comment>
<gene>
    <name evidence="1" type="ORF">LshimejAT787_0702730</name>
</gene>
<keyword evidence="2" id="KW-1185">Reference proteome</keyword>
<sequence length="72" mass="7771">MVLLLLPLSALAAPVDDLYFLESRGRAKCDERKVRDCVRSNCAIASCCGLEAGANGRACRMSCADQFNCATR</sequence>
<organism evidence="1 2">
    <name type="scientific">Lyophyllum shimeji</name>
    <name type="common">Hon-shimeji</name>
    <name type="synonym">Tricholoma shimeji</name>
    <dbReference type="NCBI Taxonomy" id="47721"/>
    <lineage>
        <taxon>Eukaryota</taxon>
        <taxon>Fungi</taxon>
        <taxon>Dikarya</taxon>
        <taxon>Basidiomycota</taxon>
        <taxon>Agaricomycotina</taxon>
        <taxon>Agaricomycetes</taxon>
        <taxon>Agaricomycetidae</taxon>
        <taxon>Agaricales</taxon>
        <taxon>Tricholomatineae</taxon>
        <taxon>Lyophyllaceae</taxon>
        <taxon>Lyophyllum</taxon>
    </lineage>
</organism>
<protein>
    <submittedName>
        <fullName evidence="1">Uncharacterized protein</fullName>
    </submittedName>
</protein>
<proteinExistence type="predicted"/>
<dbReference type="Proteomes" id="UP001063166">
    <property type="component" value="Unassembled WGS sequence"/>
</dbReference>
<dbReference type="EMBL" id="BRPK01000007">
    <property type="protein sequence ID" value="GLB39763.1"/>
    <property type="molecule type" value="Genomic_DNA"/>
</dbReference>
<evidence type="ECO:0000313" key="1">
    <source>
        <dbReference type="EMBL" id="GLB39763.1"/>
    </source>
</evidence>
<dbReference type="AlphaFoldDB" id="A0A9P3PPN3"/>
<name>A0A9P3PPN3_LYOSH</name>
<evidence type="ECO:0000313" key="2">
    <source>
        <dbReference type="Proteomes" id="UP001063166"/>
    </source>
</evidence>
<reference evidence="1" key="1">
    <citation type="submission" date="2022-07" db="EMBL/GenBank/DDBJ databases">
        <title>The genome of Lyophyllum shimeji provides insight into the initial evolution of ectomycorrhizal fungal genome.</title>
        <authorList>
            <person name="Kobayashi Y."/>
            <person name="Shibata T."/>
            <person name="Hirakawa H."/>
            <person name="Shigenobu S."/>
            <person name="Nishiyama T."/>
            <person name="Yamada A."/>
            <person name="Hasebe M."/>
            <person name="Kawaguchi M."/>
        </authorList>
    </citation>
    <scope>NUCLEOTIDE SEQUENCE</scope>
    <source>
        <strain evidence="1">AT787</strain>
    </source>
</reference>
<accession>A0A9P3PPN3</accession>